<dbReference type="PANTHER" id="PTHR43280">
    <property type="entry name" value="ARAC-FAMILY TRANSCRIPTIONAL REGULATOR"/>
    <property type="match status" value="1"/>
</dbReference>
<dbReference type="AlphaFoldDB" id="A0A227J3L0"/>
<dbReference type="GO" id="GO:0003700">
    <property type="term" value="F:DNA-binding transcription factor activity"/>
    <property type="evidence" value="ECO:0007669"/>
    <property type="project" value="InterPro"/>
</dbReference>
<keyword evidence="2" id="KW-0238">DNA-binding</keyword>
<evidence type="ECO:0000256" key="3">
    <source>
        <dbReference type="ARBA" id="ARBA00023163"/>
    </source>
</evidence>
<organism evidence="5 6">
    <name type="scientific">Vibrio parahaemolyticus</name>
    <dbReference type="NCBI Taxonomy" id="670"/>
    <lineage>
        <taxon>Bacteria</taxon>
        <taxon>Pseudomonadati</taxon>
        <taxon>Pseudomonadota</taxon>
        <taxon>Gammaproteobacteria</taxon>
        <taxon>Vibrionales</taxon>
        <taxon>Vibrionaceae</taxon>
        <taxon>Vibrio</taxon>
    </lineage>
</organism>
<dbReference type="SUPFAM" id="SSF46689">
    <property type="entry name" value="Homeodomain-like"/>
    <property type="match status" value="1"/>
</dbReference>
<dbReference type="Gene3D" id="1.10.10.60">
    <property type="entry name" value="Homeodomain-like"/>
    <property type="match status" value="1"/>
</dbReference>
<dbReference type="PROSITE" id="PS01124">
    <property type="entry name" value="HTH_ARAC_FAMILY_2"/>
    <property type="match status" value="1"/>
</dbReference>
<evidence type="ECO:0000313" key="5">
    <source>
        <dbReference type="EMBL" id="OXE29689.1"/>
    </source>
</evidence>
<dbReference type="InterPro" id="IPR009057">
    <property type="entry name" value="Homeodomain-like_sf"/>
</dbReference>
<dbReference type="InterPro" id="IPR018060">
    <property type="entry name" value="HTH_AraC"/>
</dbReference>
<reference evidence="5 6" key="1">
    <citation type="journal article" date="2017" name="Appl. Environ. Microbiol.">
        <title>Parallel evolution of two clades of a major Atlantic endemic Vibrio parahaemolyticus pathogen lineage by independent acquisition of related pathogenicity islands.</title>
        <authorList>
            <person name="Xu F."/>
            <person name="Gonzalez-Escalona N."/>
            <person name="Drees K.P."/>
            <person name="Sebra R.P."/>
            <person name="Cooper V.S."/>
            <person name="Jones S.H."/>
            <person name="Whistler C.A."/>
        </authorList>
    </citation>
    <scope>NUCLEOTIDE SEQUENCE [LARGE SCALE GENOMIC DNA]</scope>
    <source>
        <strain evidence="5 6">MAVP-3</strain>
    </source>
</reference>
<comment type="caution">
    <text evidence="5">The sequence shown here is derived from an EMBL/GenBank/DDBJ whole genome shotgun (WGS) entry which is preliminary data.</text>
</comment>
<dbReference type="PANTHER" id="PTHR43280:SF2">
    <property type="entry name" value="HTH-TYPE TRANSCRIPTIONAL REGULATOR EXSA"/>
    <property type="match status" value="1"/>
</dbReference>
<sequence length="42" mass="5016">IENESMKIAYIAYQCGYRDVSYFSRIFKKKTGLSPANYRQQF</sequence>
<feature type="non-terminal residue" evidence="5">
    <location>
        <position position="1"/>
    </location>
</feature>
<name>A0A227J3L0_VIBPH</name>
<dbReference type="InterPro" id="IPR020449">
    <property type="entry name" value="Tscrpt_reg_AraC-type_HTH"/>
</dbReference>
<proteinExistence type="predicted"/>
<feature type="domain" description="HTH araC/xylS-type" evidence="4">
    <location>
        <begin position="1"/>
        <end position="41"/>
    </location>
</feature>
<keyword evidence="1" id="KW-0805">Transcription regulation</keyword>
<dbReference type="EMBL" id="NIXT01002994">
    <property type="protein sequence ID" value="OXE29689.1"/>
    <property type="molecule type" value="Genomic_DNA"/>
</dbReference>
<accession>A0A227J3L0</accession>
<gene>
    <name evidence="5" type="ORF">CA163_27315</name>
</gene>
<evidence type="ECO:0000313" key="6">
    <source>
        <dbReference type="Proteomes" id="UP000214596"/>
    </source>
</evidence>
<dbReference type="PRINTS" id="PR00032">
    <property type="entry name" value="HTHARAC"/>
</dbReference>
<evidence type="ECO:0000259" key="4">
    <source>
        <dbReference type="PROSITE" id="PS01124"/>
    </source>
</evidence>
<evidence type="ECO:0000256" key="2">
    <source>
        <dbReference type="ARBA" id="ARBA00023125"/>
    </source>
</evidence>
<evidence type="ECO:0000256" key="1">
    <source>
        <dbReference type="ARBA" id="ARBA00023015"/>
    </source>
</evidence>
<dbReference type="GO" id="GO:0043565">
    <property type="term" value="F:sequence-specific DNA binding"/>
    <property type="evidence" value="ECO:0007669"/>
    <property type="project" value="InterPro"/>
</dbReference>
<protein>
    <recommendedName>
        <fullName evidence="4">HTH araC/xylS-type domain-containing protein</fullName>
    </recommendedName>
</protein>
<keyword evidence="3" id="KW-0804">Transcription</keyword>
<dbReference type="Pfam" id="PF00165">
    <property type="entry name" value="HTH_AraC"/>
    <property type="match status" value="1"/>
</dbReference>
<dbReference type="Proteomes" id="UP000214596">
    <property type="component" value="Unassembled WGS sequence"/>
</dbReference>